<sequence length="205" mass="23195">MATSSAYSRNFLIDFHTVGAVEVMAGQSQEVEGKMDGRKLKTRMSKDNECQLIMENSNTGTKGKLITYVDKLTWIMNFICIWFPPSIPKWRRVLNLTICLLSFTLVIYGMAFEMYVLYRRGFVPDLVTSTTTCGIIWSTQALISGIFLVHWQLSGKFFQYLSNTVVHQKGEYIARGRGTLNGGDVYACAGDWRKTLSGRTQTAVR</sequence>
<protein>
    <submittedName>
        <fullName evidence="2">Uncharacterized protein</fullName>
    </submittedName>
</protein>
<organism evidence="2 3">
    <name type="scientific">Necator americanus</name>
    <name type="common">Human hookworm</name>
    <dbReference type="NCBI Taxonomy" id="51031"/>
    <lineage>
        <taxon>Eukaryota</taxon>
        <taxon>Metazoa</taxon>
        <taxon>Ecdysozoa</taxon>
        <taxon>Nematoda</taxon>
        <taxon>Chromadorea</taxon>
        <taxon>Rhabditida</taxon>
        <taxon>Rhabditina</taxon>
        <taxon>Rhabditomorpha</taxon>
        <taxon>Strongyloidea</taxon>
        <taxon>Ancylostomatidae</taxon>
        <taxon>Bunostominae</taxon>
        <taxon>Necator</taxon>
    </lineage>
</organism>
<evidence type="ECO:0000256" key="1">
    <source>
        <dbReference type="SAM" id="Phobius"/>
    </source>
</evidence>
<gene>
    <name evidence="2" type="primary">Necator_chrII.g8444</name>
    <name evidence="2" type="ORF">RB195_020650</name>
</gene>
<feature type="transmembrane region" description="Helical" evidence="1">
    <location>
        <begin position="135"/>
        <end position="153"/>
    </location>
</feature>
<evidence type="ECO:0000313" key="2">
    <source>
        <dbReference type="EMBL" id="KAK6738660.1"/>
    </source>
</evidence>
<dbReference type="Proteomes" id="UP001303046">
    <property type="component" value="Unassembled WGS sequence"/>
</dbReference>
<keyword evidence="1" id="KW-0472">Membrane</keyword>
<keyword evidence="1" id="KW-1133">Transmembrane helix</keyword>
<proteinExistence type="predicted"/>
<feature type="transmembrane region" description="Helical" evidence="1">
    <location>
        <begin position="93"/>
        <end position="115"/>
    </location>
</feature>
<comment type="caution">
    <text evidence="2">The sequence shown here is derived from an EMBL/GenBank/DDBJ whole genome shotgun (WGS) entry which is preliminary data.</text>
</comment>
<accession>A0ABR1CML2</accession>
<keyword evidence="3" id="KW-1185">Reference proteome</keyword>
<keyword evidence="1" id="KW-0812">Transmembrane</keyword>
<dbReference type="EMBL" id="JAVFWL010000002">
    <property type="protein sequence ID" value="KAK6738660.1"/>
    <property type="molecule type" value="Genomic_DNA"/>
</dbReference>
<name>A0ABR1CML2_NECAM</name>
<reference evidence="2 3" key="1">
    <citation type="submission" date="2023-08" db="EMBL/GenBank/DDBJ databases">
        <title>A Necator americanus chromosomal reference genome.</title>
        <authorList>
            <person name="Ilik V."/>
            <person name="Petrzelkova K.J."/>
            <person name="Pardy F."/>
            <person name="Fuh T."/>
            <person name="Niatou-Singa F.S."/>
            <person name="Gouil Q."/>
            <person name="Baker L."/>
            <person name="Ritchie M.E."/>
            <person name="Jex A.R."/>
            <person name="Gazzola D."/>
            <person name="Li H."/>
            <person name="Toshio Fujiwara R."/>
            <person name="Zhan B."/>
            <person name="Aroian R.V."/>
            <person name="Pafco B."/>
            <person name="Schwarz E.M."/>
        </authorList>
    </citation>
    <scope>NUCLEOTIDE SEQUENCE [LARGE SCALE GENOMIC DNA]</scope>
    <source>
        <strain evidence="2 3">Aroian</strain>
        <tissue evidence="2">Whole animal</tissue>
    </source>
</reference>
<evidence type="ECO:0000313" key="3">
    <source>
        <dbReference type="Proteomes" id="UP001303046"/>
    </source>
</evidence>